<sequence length="348" mass="40596">MLEKLYNKYQVLAKKSMQQDKVIGKFKSHREKDKELIKLNTQKIKYLQAEIQRLRAAIPNTVLPNKDLTPNQSKGIISNLRVQLESCNSTYYENYELKKQLQSKTEEVQDFQEIWKQPTKEKINPPSYLMEVSKTSSCSNFTNTTGIRPFEFTWQGKDRAFCDRQLKGPGWMVIQRRTDGNTDFYLNWSDYRNGFGDLAGEYFIGLENLHQLTSKLAPCELLIQLKDFEGETRFARYDNFEVGDEKSSYQLKSLGQYSGDAGNALSYNLRSKFSTFDRDSPDECAQKTEGAWWYSEMCGFSNLNGKYPTLANLDFENIGTGIFWHDVEWHEFDYSMQSVQMMIRSKEN</sequence>
<organism evidence="2 3">
    <name type="scientific">Drosophila kikkawai</name>
    <name type="common">Fruit fly</name>
    <dbReference type="NCBI Taxonomy" id="30033"/>
    <lineage>
        <taxon>Eukaryota</taxon>
        <taxon>Metazoa</taxon>
        <taxon>Ecdysozoa</taxon>
        <taxon>Arthropoda</taxon>
        <taxon>Hexapoda</taxon>
        <taxon>Insecta</taxon>
        <taxon>Pterygota</taxon>
        <taxon>Neoptera</taxon>
        <taxon>Endopterygota</taxon>
        <taxon>Diptera</taxon>
        <taxon>Brachycera</taxon>
        <taxon>Muscomorpha</taxon>
        <taxon>Ephydroidea</taxon>
        <taxon>Drosophilidae</taxon>
        <taxon>Drosophila</taxon>
        <taxon>Sophophora</taxon>
    </lineage>
</organism>
<dbReference type="GO" id="GO:0005615">
    <property type="term" value="C:extracellular space"/>
    <property type="evidence" value="ECO:0007669"/>
    <property type="project" value="TreeGrafter"/>
</dbReference>
<reference evidence="2" key="1">
    <citation type="submission" date="2025-05" db="UniProtKB">
        <authorList>
            <consortium name="RefSeq"/>
        </authorList>
    </citation>
    <scope>NUCLEOTIDE SEQUENCE [LARGE SCALE GENOMIC DNA]</scope>
    <source>
        <strain evidence="2">14028-0561.14</strain>
    </source>
</reference>
<dbReference type="Proteomes" id="UP001652661">
    <property type="component" value="Chromosome 2R"/>
</dbReference>
<dbReference type="SMART" id="SM00186">
    <property type="entry name" value="FBG"/>
    <property type="match status" value="1"/>
</dbReference>
<dbReference type="RefSeq" id="XP_017032879.2">
    <property type="nucleotide sequence ID" value="XM_017177390.2"/>
</dbReference>
<protein>
    <submittedName>
        <fullName evidence="3">Microfibril-associated glycoprotein 4-like</fullName>
    </submittedName>
</protein>
<evidence type="ECO:0000259" key="1">
    <source>
        <dbReference type="PROSITE" id="PS51406"/>
    </source>
</evidence>
<reference evidence="3" key="2">
    <citation type="submission" date="2025-08" db="UniProtKB">
        <authorList>
            <consortium name="RefSeq"/>
        </authorList>
    </citation>
    <scope>IDENTIFICATION</scope>
    <source>
        <strain evidence="3">14028-0561.14</strain>
        <tissue evidence="3">Whole fly</tissue>
    </source>
</reference>
<dbReference type="AlphaFoldDB" id="A0A6P4JCX7"/>
<evidence type="ECO:0000313" key="2">
    <source>
        <dbReference type="Proteomes" id="UP001652661"/>
    </source>
</evidence>
<feature type="domain" description="Fibrinogen C-terminal" evidence="1">
    <location>
        <begin position="129"/>
        <end position="347"/>
    </location>
</feature>
<dbReference type="SUPFAM" id="SSF56496">
    <property type="entry name" value="Fibrinogen C-terminal domain-like"/>
    <property type="match status" value="1"/>
</dbReference>
<dbReference type="InterPro" id="IPR036056">
    <property type="entry name" value="Fibrinogen-like_C"/>
</dbReference>
<gene>
    <name evidence="3" type="primary">LOC108082094</name>
</gene>
<dbReference type="PANTHER" id="PTHR19143">
    <property type="entry name" value="FIBRINOGEN/TENASCIN/ANGIOPOEITIN"/>
    <property type="match status" value="1"/>
</dbReference>
<keyword evidence="2" id="KW-1185">Reference proteome</keyword>
<proteinExistence type="predicted"/>
<dbReference type="InterPro" id="IPR014716">
    <property type="entry name" value="Fibrinogen_a/b/g_C_1"/>
</dbReference>
<dbReference type="InterPro" id="IPR050373">
    <property type="entry name" value="Fibrinogen_C-term_domain"/>
</dbReference>
<dbReference type="Gene3D" id="3.90.215.10">
    <property type="entry name" value="Gamma Fibrinogen, chain A, domain 1"/>
    <property type="match status" value="1"/>
</dbReference>
<dbReference type="InterPro" id="IPR002181">
    <property type="entry name" value="Fibrinogen_a/b/g_C_dom"/>
</dbReference>
<dbReference type="PANTHER" id="PTHR19143:SF327">
    <property type="entry name" value="FI21813P1-RELATED"/>
    <property type="match status" value="1"/>
</dbReference>
<name>A0A6P4JCX7_DROKI</name>
<dbReference type="PROSITE" id="PS51406">
    <property type="entry name" value="FIBRINOGEN_C_2"/>
    <property type="match status" value="1"/>
</dbReference>
<dbReference type="Pfam" id="PF00147">
    <property type="entry name" value="Fibrinogen_C"/>
    <property type="match status" value="1"/>
</dbReference>
<dbReference type="CDD" id="cd00087">
    <property type="entry name" value="FReD"/>
    <property type="match status" value="1"/>
</dbReference>
<accession>A0A6P4JCX7</accession>
<dbReference type="OrthoDB" id="7847693at2759"/>
<dbReference type="GeneID" id="108082094"/>
<evidence type="ECO:0000313" key="3">
    <source>
        <dbReference type="RefSeq" id="XP_017032879.2"/>
    </source>
</evidence>